<keyword evidence="3" id="KW-1185">Reference proteome</keyword>
<organism evidence="2 3">
    <name type="scientific">Trinickia dabaoshanensis</name>
    <dbReference type="NCBI Taxonomy" id="564714"/>
    <lineage>
        <taxon>Bacteria</taxon>
        <taxon>Pseudomonadati</taxon>
        <taxon>Pseudomonadota</taxon>
        <taxon>Betaproteobacteria</taxon>
        <taxon>Burkholderiales</taxon>
        <taxon>Burkholderiaceae</taxon>
        <taxon>Trinickia</taxon>
    </lineage>
</organism>
<evidence type="ECO:0000313" key="3">
    <source>
        <dbReference type="Proteomes" id="UP000235616"/>
    </source>
</evidence>
<comment type="caution">
    <text evidence="2">The sequence shown here is derived from an EMBL/GenBank/DDBJ whole genome shotgun (WGS) entry which is preliminary data.</text>
</comment>
<dbReference type="InterPro" id="IPR036709">
    <property type="entry name" value="Autotransporte_beta_dom_sf"/>
</dbReference>
<dbReference type="Gene3D" id="2.160.20.20">
    <property type="match status" value="1"/>
</dbReference>
<dbReference type="InterPro" id="IPR011050">
    <property type="entry name" value="Pectin_lyase_fold/virulence"/>
</dbReference>
<sequence length="988" mass="98351">MQPVVTRPIQGLQSSYYFHVTPDHALQPVRTSSSLCGPAGIHILRAARKNDKGGAGMKPRFVHGQSGAHRFHRQRSTSSRLLTFMLASLAARGLLVQSALAQYTCPSSCAGLTLRGGNTQTVNSGGLATSTTLNGGFQTINSGGVASSTTINNFGQQGIFTGGAADTTTVNSGGGQFVLGGAATHTTVNNAGFQEVDSGTASGVTVNDFGAQYVSGGTVTSTTVTNGYQEIDGGTVIGTAVNSGSYQNVIGGSVDQSRINDSLQSVNAGTVTNTVVSGSAAEQDVSGGAVVGTTVVGGTQFVSSGGVASATTLGAGASQYVSSGGAVFGTAVSGGAQYVSSGGNAAGTTLLSAGIQSVYAGGTVTGTTINSGGLQNVFSGGVASATTVNGGGTQFVTSGGLVMGATVNSGGVQTVNSGGIISGTVVSTGGVQSVASGGVALGSVISSGGVQAVSSGGMVQPTAVRQGGAIMNNGTVIFAPTSTTTFDGSLTGNGAVSQQGAGTTIVTGDNHAFAGTTTVTSGTLMIGDIGNAGASLGGNVVVTSAGALRGHGLVGDNVANGGVLMPGGTIGTLTIGGNYTQNTNGTLVIELSPTSASQLKVQGTAALGGGLQMVYDPGTYSARRYAILTANNVGGRFDRLSNVTQPGVDLSGLTPSLDYSASEVDLVLAPFAPPVTIAPLDTSIYTALASTAALGERAFDAALMGHLATSPTIDRAGKRNSAWATLMDGYARADGDGAASAFGAHRSGFAAGFDHEIGNGTVGGAIGYEHDEISESATPSTGKLDTLHFAIYGRRMFGPVEASGVFGYGFSWASEKRPLAPGPNGTPEGSNHLQSLSGSAQAGIPFEIGSHTVLEPHAGLHWAWLHGQGFAESGGNGQNLAVGADTVHSAQPYLGLSLMHAFGTMAEPVSVHVDVDYAYELANRNRSVTVFTQDGTAFASPGAPLAHHIVSIGAGVRAQVRPSWSISGDASTQLRVGSMVHLQLDYRF</sequence>
<dbReference type="PROSITE" id="PS51208">
    <property type="entry name" value="AUTOTRANSPORTER"/>
    <property type="match status" value="1"/>
</dbReference>
<dbReference type="Pfam" id="PF03797">
    <property type="entry name" value="Autotransporter"/>
    <property type="match status" value="1"/>
</dbReference>
<dbReference type="NCBIfam" id="TIGR04415">
    <property type="entry name" value="O_hepto_targRPT"/>
    <property type="match status" value="6"/>
</dbReference>
<dbReference type="InterPro" id="IPR012332">
    <property type="entry name" value="Autotransporter_pectin_lyase_C"/>
</dbReference>
<protein>
    <recommendedName>
        <fullName evidence="1">Autotransporter domain-containing protein</fullName>
    </recommendedName>
</protein>
<dbReference type="SUPFAM" id="SSF51126">
    <property type="entry name" value="Pectin lyase-like"/>
    <property type="match status" value="1"/>
</dbReference>
<evidence type="ECO:0000259" key="1">
    <source>
        <dbReference type="PROSITE" id="PS51208"/>
    </source>
</evidence>
<proteinExistence type="predicted"/>
<dbReference type="EMBL" id="PNYA01000004">
    <property type="protein sequence ID" value="PMS22068.1"/>
    <property type="molecule type" value="Genomic_DNA"/>
</dbReference>
<dbReference type="InterPro" id="IPR005546">
    <property type="entry name" value="Autotransporte_beta"/>
</dbReference>
<accession>A0A2N7VY64</accession>
<dbReference type="AlphaFoldDB" id="A0A2N7VY64"/>
<gene>
    <name evidence="2" type="ORF">C0Z18_06000</name>
</gene>
<dbReference type="InterPro" id="IPR030930">
    <property type="entry name" value="AIDA"/>
</dbReference>
<name>A0A2N7VY64_9BURK</name>
<reference evidence="2 3" key="1">
    <citation type="submission" date="2018-01" db="EMBL/GenBank/DDBJ databases">
        <title>Whole genome analyses suggest that Burkholderia sensu lato contains two further novel genera in the rhizoxinica-symbiotica group Mycetohabitans gen. nov., and Trinickia gen. nov.: implications for the evolution of diazotrophy and nodulation in the Burkholderiaceae.</title>
        <authorList>
            <person name="Estrada-de los Santos P."/>
            <person name="Palmer M."/>
            <person name="Chavez-Ramirez B."/>
            <person name="Beukes C."/>
            <person name="Steenkamp E.T."/>
            <person name="Hirsch A.M."/>
            <person name="Manyaka P."/>
            <person name="Maluk M."/>
            <person name="Lafos M."/>
            <person name="Crook M."/>
            <person name="Gross E."/>
            <person name="Simon M.F."/>
            <person name="Bueno dos Reis Junior F."/>
            <person name="Poole P.S."/>
            <person name="Venter S.N."/>
            <person name="James E.K."/>
        </authorList>
    </citation>
    <scope>NUCLEOTIDE SEQUENCE [LARGE SCALE GENOMIC DNA]</scope>
    <source>
        <strain evidence="2 3">GIMN1.004</strain>
    </source>
</reference>
<feature type="domain" description="Autotransporter" evidence="1">
    <location>
        <begin position="715"/>
        <end position="988"/>
    </location>
</feature>
<dbReference type="SUPFAM" id="SSF103515">
    <property type="entry name" value="Autotransporter"/>
    <property type="match status" value="1"/>
</dbReference>
<dbReference type="Proteomes" id="UP000235616">
    <property type="component" value="Unassembled WGS sequence"/>
</dbReference>
<dbReference type="Gene3D" id="2.40.128.130">
    <property type="entry name" value="Autotransporter beta-domain"/>
    <property type="match status" value="1"/>
</dbReference>
<evidence type="ECO:0000313" key="2">
    <source>
        <dbReference type="EMBL" id="PMS22068.1"/>
    </source>
</evidence>
<dbReference type="SMART" id="SM00869">
    <property type="entry name" value="Autotransporter"/>
    <property type="match status" value="1"/>
</dbReference>